<dbReference type="KEGG" id="dni:HX89_12945"/>
<dbReference type="Gene3D" id="3.30.420.10">
    <property type="entry name" value="Ribonuclease H-like superfamily/Ribonuclease H"/>
    <property type="match status" value="1"/>
</dbReference>
<accession>A0A075JIQ4</accession>
<dbReference type="InterPro" id="IPR036397">
    <property type="entry name" value="RNaseH_sf"/>
</dbReference>
<sequence>MTETDEWVWVVTDIEVDGPHPGANSMRSLASVATTMSGEMFGEFEAVLEPLPDAAPNPRTKAWFDSEPGAWEAATQNAQPITDVMRRYVDWIMTLPRHRAFCAALLSFDGTWIDYYLRRFTTYGLHQGPYEDDKLFTGPALCLRSYTSALTGRPPAELPAPKLPQHWLGDVEHTHKAIDDARGFANLLHFLHREAGAPV</sequence>
<dbReference type="HOGENOM" id="CLU_096449_0_0_11"/>
<dbReference type="eggNOG" id="COG0847">
    <property type="taxonomic scope" value="Bacteria"/>
</dbReference>
<protein>
    <submittedName>
        <fullName evidence="1">Uncharacterized protein</fullName>
    </submittedName>
</protein>
<evidence type="ECO:0000313" key="2">
    <source>
        <dbReference type="Proteomes" id="UP000027986"/>
    </source>
</evidence>
<dbReference type="RefSeq" id="WP_038569615.1">
    <property type="nucleotide sequence ID" value="NZ_CP008889.1"/>
</dbReference>
<dbReference type="AlphaFoldDB" id="A0A075JIQ4"/>
<name>A0A075JIQ4_9MICO</name>
<evidence type="ECO:0000313" key="1">
    <source>
        <dbReference type="EMBL" id="AIF41685.1"/>
    </source>
</evidence>
<dbReference type="Proteomes" id="UP000027986">
    <property type="component" value="Chromosome"/>
</dbReference>
<gene>
    <name evidence="1" type="ORF">HX89_12945</name>
</gene>
<reference evidence="1 2" key="1">
    <citation type="submission" date="2014-07" db="EMBL/GenBank/DDBJ databases">
        <title>Genome Sequencing of Dermacoccus nishinomiyaensis.</title>
        <authorList>
            <person name="Hong K.W."/>
            <person name="Chan K.G."/>
        </authorList>
    </citation>
    <scope>NUCLEOTIDE SEQUENCE [LARGE SCALE GENOMIC DNA]</scope>
    <source>
        <strain evidence="1 2">M25</strain>
    </source>
</reference>
<dbReference type="GO" id="GO:0003676">
    <property type="term" value="F:nucleic acid binding"/>
    <property type="evidence" value="ECO:0007669"/>
    <property type="project" value="InterPro"/>
</dbReference>
<proteinExistence type="predicted"/>
<organism evidence="1 2">
    <name type="scientific">Dermacoccus nishinomiyaensis</name>
    <dbReference type="NCBI Taxonomy" id="1274"/>
    <lineage>
        <taxon>Bacteria</taxon>
        <taxon>Bacillati</taxon>
        <taxon>Actinomycetota</taxon>
        <taxon>Actinomycetes</taxon>
        <taxon>Micrococcales</taxon>
        <taxon>Dermacoccaceae</taxon>
        <taxon>Dermacoccus</taxon>
    </lineage>
</organism>
<dbReference type="GeneID" id="41841960"/>
<keyword evidence="2" id="KW-1185">Reference proteome</keyword>
<dbReference type="OrthoDB" id="9803925at2"/>
<dbReference type="InterPro" id="IPR012337">
    <property type="entry name" value="RNaseH-like_sf"/>
</dbReference>
<dbReference type="EMBL" id="CP008889">
    <property type="protein sequence ID" value="AIF41685.1"/>
    <property type="molecule type" value="Genomic_DNA"/>
</dbReference>
<dbReference type="SUPFAM" id="SSF53098">
    <property type="entry name" value="Ribonuclease H-like"/>
    <property type="match status" value="1"/>
</dbReference>